<evidence type="ECO:0000313" key="1">
    <source>
        <dbReference type="EMBL" id="SUZ79872.1"/>
    </source>
</evidence>
<accession>A0A381QKJ8</accession>
<proteinExistence type="predicted"/>
<organism evidence="1">
    <name type="scientific">marine metagenome</name>
    <dbReference type="NCBI Taxonomy" id="408172"/>
    <lineage>
        <taxon>unclassified sequences</taxon>
        <taxon>metagenomes</taxon>
        <taxon>ecological metagenomes</taxon>
    </lineage>
</organism>
<sequence>VSQDVSVGRALLTVLLATCLTSCSGDPGLYPDDVLRLELGLGDRDQVHRVVISGGDRESADPMETVIALGSYVEFVTADWLVHEIIFELDSLSIAARNFLERTDQVASPPLISQDSRYVVYFANGPPGRYPFVLEGNGAPGRGVVVVEAGP</sequence>
<dbReference type="AlphaFoldDB" id="A0A381QKJ8"/>
<dbReference type="EMBL" id="UINC01001405">
    <property type="protein sequence ID" value="SUZ79872.1"/>
    <property type="molecule type" value="Genomic_DNA"/>
</dbReference>
<name>A0A381QKJ8_9ZZZZ</name>
<gene>
    <name evidence="1" type="ORF">METZ01_LOCUS32726</name>
</gene>
<protein>
    <submittedName>
        <fullName evidence="1">Uncharacterized protein</fullName>
    </submittedName>
</protein>
<reference evidence="1" key="1">
    <citation type="submission" date="2018-05" db="EMBL/GenBank/DDBJ databases">
        <authorList>
            <person name="Lanie J.A."/>
            <person name="Ng W.-L."/>
            <person name="Kazmierczak K.M."/>
            <person name="Andrzejewski T.M."/>
            <person name="Davidsen T.M."/>
            <person name="Wayne K.J."/>
            <person name="Tettelin H."/>
            <person name="Glass J.I."/>
            <person name="Rusch D."/>
            <person name="Podicherti R."/>
            <person name="Tsui H.-C.T."/>
            <person name="Winkler M.E."/>
        </authorList>
    </citation>
    <scope>NUCLEOTIDE SEQUENCE</scope>
</reference>
<feature type="non-terminal residue" evidence="1">
    <location>
        <position position="1"/>
    </location>
</feature>